<dbReference type="KEGG" id="soe:110780398"/>
<dbReference type="InterPro" id="IPR013083">
    <property type="entry name" value="Znf_RING/FYVE/PHD"/>
</dbReference>
<dbReference type="PANTHER" id="PTHR45768:SF18">
    <property type="entry name" value="RING-H2 FINGER PROTEIN ATL47-RELATED"/>
    <property type="match status" value="1"/>
</dbReference>
<dbReference type="Proteomes" id="UP000813463">
    <property type="component" value="Chromosome 4"/>
</dbReference>
<keyword evidence="9" id="KW-1133">Transmembrane helix</keyword>
<evidence type="ECO:0000256" key="8">
    <source>
        <dbReference type="ARBA" id="ARBA00022833"/>
    </source>
</evidence>
<reference evidence="15" key="2">
    <citation type="submission" date="2025-08" db="UniProtKB">
        <authorList>
            <consortium name="RefSeq"/>
        </authorList>
    </citation>
    <scope>IDENTIFICATION</scope>
    <source>
        <tissue evidence="15">Leaf</tissue>
    </source>
</reference>
<keyword evidence="6 12" id="KW-0863">Zinc-finger</keyword>
<dbReference type="CDD" id="cd16461">
    <property type="entry name" value="RING-H2_EL5-like"/>
    <property type="match status" value="1"/>
</dbReference>
<comment type="pathway">
    <text evidence="2">Protein modification; protein ubiquitination.</text>
</comment>
<keyword evidence="14" id="KW-1185">Reference proteome</keyword>
<dbReference type="AlphaFoldDB" id="A0A9R0JMT9"/>
<evidence type="ECO:0000313" key="14">
    <source>
        <dbReference type="Proteomes" id="UP000813463"/>
    </source>
</evidence>
<keyword evidence="3" id="KW-0808">Transferase</keyword>
<evidence type="ECO:0000256" key="9">
    <source>
        <dbReference type="ARBA" id="ARBA00022989"/>
    </source>
</evidence>
<evidence type="ECO:0000256" key="3">
    <source>
        <dbReference type="ARBA" id="ARBA00022679"/>
    </source>
</evidence>
<evidence type="ECO:0000313" key="15">
    <source>
        <dbReference type="RefSeq" id="XP_021840489.2"/>
    </source>
</evidence>
<comment type="similarity">
    <text evidence="11">Belongs to the RING-type zinc finger family. ATL subfamily.</text>
</comment>
<dbReference type="Pfam" id="PF13639">
    <property type="entry name" value="zf-RING_2"/>
    <property type="match status" value="1"/>
</dbReference>
<keyword evidence="10" id="KW-0472">Membrane</keyword>
<accession>A0A9R0JMT9</accession>
<dbReference type="SUPFAM" id="SSF57850">
    <property type="entry name" value="RING/U-box"/>
    <property type="match status" value="1"/>
</dbReference>
<evidence type="ECO:0000259" key="13">
    <source>
        <dbReference type="PROSITE" id="PS50089"/>
    </source>
</evidence>
<keyword evidence="5" id="KW-0479">Metal-binding</keyword>
<keyword evidence="8" id="KW-0862">Zinc</keyword>
<dbReference type="GO" id="GO:0016020">
    <property type="term" value="C:membrane"/>
    <property type="evidence" value="ECO:0007669"/>
    <property type="project" value="UniProtKB-SubCell"/>
</dbReference>
<dbReference type="RefSeq" id="XP_021840489.2">
    <property type="nucleotide sequence ID" value="XM_021984797.2"/>
</dbReference>
<dbReference type="PANTHER" id="PTHR45768">
    <property type="entry name" value="E3 UBIQUITIN-PROTEIN LIGASE RNF13-LIKE"/>
    <property type="match status" value="1"/>
</dbReference>
<dbReference type="GO" id="GO:0061630">
    <property type="term" value="F:ubiquitin protein ligase activity"/>
    <property type="evidence" value="ECO:0007669"/>
    <property type="project" value="UniProtKB-EC"/>
</dbReference>
<evidence type="ECO:0000256" key="4">
    <source>
        <dbReference type="ARBA" id="ARBA00022692"/>
    </source>
</evidence>
<evidence type="ECO:0000256" key="7">
    <source>
        <dbReference type="ARBA" id="ARBA00022786"/>
    </source>
</evidence>
<keyword evidence="7" id="KW-0833">Ubl conjugation pathway</keyword>
<evidence type="ECO:0000256" key="2">
    <source>
        <dbReference type="ARBA" id="ARBA00004906"/>
    </source>
</evidence>
<dbReference type="GO" id="GO:0008270">
    <property type="term" value="F:zinc ion binding"/>
    <property type="evidence" value="ECO:0007669"/>
    <property type="project" value="UniProtKB-KW"/>
</dbReference>
<gene>
    <name evidence="15" type="primary">LOC110780398</name>
</gene>
<proteinExistence type="inferred from homology"/>
<evidence type="ECO:0000256" key="10">
    <source>
        <dbReference type="ARBA" id="ARBA00023136"/>
    </source>
</evidence>
<dbReference type="GeneID" id="110780398"/>
<dbReference type="InterPro" id="IPR001841">
    <property type="entry name" value="Znf_RING"/>
</dbReference>
<keyword evidence="4" id="KW-0812">Transmembrane</keyword>
<comment type="subcellular location">
    <subcellularLocation>
        <location evidence="1">Membrane</location>
        <topology evidence="1">Single-pass membrane protein</topology>
    </subcellularLocation>
</comment>
<dbReference type="Gene3D" id="3.30.40.10">
    <property type="entry name" value="Zinc/RING finger domain, C3HC4 (zinc finger)"/>
    <property type="match status" value="1"/>
</dbReference>
<evidence type="ECO:0000256" key="11">
    <source>
        <dbReference type="ARBA" id="ARBA00024209"/>
    </source>
</evidence>
<evidence type="ECO:0000256" key="1">
    <source>
        <dbReference type="ARBA" id="ARBA00004167"/>
    </source>
</evidence>
<name>A0A9R0JMT9_SPIOL</name>
<dbReference type="SMART" id="SM00184">
    <property type="entry name" value="RING"/>
    <property type="match status" value="1"/>
</dbReference>
<reference evidence="14" key="1">
    <citation type="journal article" date="2021" name="Nat. Commun.">
        <title>Genomic analyses provide insights into spinach domestication and the genetic basis of agronomic traits.</title>
        <authorList>
            <person name="Cai X."/>
            <person name="Sun X."/>
            <person name="Xu C."/>
            <person name="Sun H."/>
            <person name="Wang X."/>
            <person name="Ge C."/>
            <person name="Zhang Z."/>
            <person name="Wang Q."/>
            <person name="Fei Z."/>
            <person name="Jiao C."/>
            <person name="Wang Q."/>
        </authorList>
    </citation>
    <scope>NUCLEOTIDE SEQUENCE [LARGE SCALE GENOMIC DNA]</scope>
    <source>
        <strain evidence="14">cv. Varoflay</strain>
    </source>
</reference>
<dbReference type="PROSITE" id="PS50089">
    <property type="entry name" value="ZF_RING_2"/>
    <property type="match status" value="1"/>
</dbReference>
<feature type="domain" description="RING-type" evidence="13">
    <location>
        <begin position="6"/>
        <end position="48"/>
    </location>
</feature>
<organism evidence="14 15">
    <name type="scientific">Spinacia oleracea</name>
    <name type="common">Spinach</name>
    <dbReference type="NCBI Taxonomy" id="3562"/>
    <lineage>
        <taxon>Eukaryota</taxon>
        <taxon>Viridiplantae</taxon>
        <taxon>Streptophyta</taxon>
        <taxon>Embryophyta</taxon>
        <taxon>Tracheophyta</taxon>
        <taxon>Spermatophyta</taxon>
        <taxon>Magnoliopsida</taxon>
        <taxon>eudicotyledons</taxon>
        <taxon>Gunneridae</taxon>
        <taxon>Pentapetalae</taxon>
        <taxon>Caryophyllales</taxon>
        <taxon>Chenopodiaceae</taxon>
        <taxon>Chenopodioideae</taxon>
        <taxon>Anserineae</taxon>
        <taxon>Spinacia</taxon>
    </lineage>
</organism>
<sequence length="141" mass="16274">MEPLECAVCLSPYEEEETLRLLPKCDHVFHLLCVDRWLAAHTTCPICRAELVNTPYESARVDSSSDHEAENGPRVEVGVRREIEDDHIIDMIWRCYSTGHLAQTDWVEEDEERTQEAVRTDFVKSNLTRSISCRITLVERG</sequence>
<evidence type="ECO:0000256" key="12">
    <source>
        <dbReference type="PROSITE-ProRule" id="PRU00175"/>
    </source>
</evidence>
<evidence type="ECO:0000256" key="6">
    <source>
        <dbReference type="ARBA" id="ARBA00022771"/>
    </source>
</evidence>
<protein>
    <submittedName>
        <fullName evidence="15">E3 ubiquitin-protein ligase ATL15-like</fullName>
    </submittedName>
</protein>
<evidence type="ECO:0000256" key="5">
    <source>
        <dbReference type="ARBA" id="ARBA00022723"/>
    </source>
</evidence>